<organism evidence="14 15">
    <name type="scientific">Thioclava nitratireducens</name>
    <dbReference type="NCBI Taxonomy" id="1915078"/>
    <lineage>
        <taxon>Bacteria</taxon>
        <taxon>Pseudomonadati</taxon>
        <taxon>Pseudomonadota</taxon>
        <taxon>Alphaproteobacteria</taxon>
        <taxon>Rhodobacterales</taxon>
        <taxon>Paracoccaceae</taxon>
        <taxon>Thioclava</taxon>
    </lineage>
</organism>
<evidence type="ECO:0000313" key="14">
    <source>
        <dbReference type="EMBL" id="AQS49579.1"/>
    </source>
</evidence>
<dbReference type="PANTHER" id="PTHR10110">
    <property type="entry name" value="SODIUM/HYDROGEN EXCHANGER"/>
    <property type="match status" value="1"/>
</dbReference>
<keyword evidence="6 12" id="KW-0812">Transmembrane</keyword>
<sequence>MTVLQFAAALIVLAGLFGVINHFVLRLPPTIGILIVALMTSIGLMIVDRIFGLNLAQQVQDYVKSIDFSKALLDGMLGLMLFAGALHVKLSDLRAVWPTVLVMATIGVVLSTLVVGFGFHWLTGAPIMVALTFGALISPTDPVAVLGVLRSANLRRTLETVISGESLFNDGVGYTVFLILSGLAFTSGHSEASSLSGAGTLFFREAVGGAALGLAMGWGLFRVMRLIDDPSLEVLLTLGLAFGGYELALFLHVSGPIAAVCAGLLIGDVGARFGMSEETRKYVDAFWMLVDEILNAVLFLLIGVEIFAIRFDADILTTSVASIGLALVGRLVAVVVPILALRPFRNFGPGVTRVMTWGGLKGGISVALALSLPDSQWTDEILSATYVIVVFSIVVQGLSVGWLARRAAKD</sequence>
<keyword evidence="4" id="KW-0050">Antiport</keyword>
<feature type="transmembrane region" description="Helical" evidence="12">
    <location>
        <begin position="100"/>
        <end position="121"/>
    </location>
</feature>
<keyword evidence="7 12" id="KW-1133">Transmembrane helix</keyword>
<feature type="transmembrane region" description="Helical" evidence="12">
    <location>
        <begin position="6"/>
        <end position="24"/>
    </location>
</feature>
<feature type="transmembrane region" description="Helical" evidence="12">
    <location>
        <begin position="286"/>
        <end position="309"/>
    </location>
</feature>
<keyword evidence="3" id="KW-0813">Transport</keyword>
<evidence type="ECO:0000256" key="10">
    <source>
        <dbReference type="ARBA" id="ARBA00023136"/>
    </source>
</evidence>
<evidence type="ECO:0000256" key="1">
    <source>
        <dbReference type="ARBA" id="ARBA00004651"/>
    </source>
</evidence>
<accession>A0ABM6IL21</accession>
<evidence type="ECO:0000313" key="15">
    <source>
        <dbReference type="Proteomes" id="UP000185622"/>
    </source>
</evidence>
<evidence type="ECO:0000256" key="2">
    <source>
        <dbReference type="ARBA" id="ARBA00007367"/>
    </source>
</evidence>
<feature type="transmembrane region" description="Helical" evidence="12">
    <location>
        <begin position="384"/>
        <end position="404"/>
    </location>
</feature>
<dbReference type="PANTHER" id="PTHR10110:SF195">
    <property type="entry name" value="NA(+)_H(+) ANTIPORTER NHAS2"/>
    <property type="match status" value="1"/>
</dbReference>
<evidence type="ECO:0000256" key="12">
    <source>
        <dbReference type="SAM" id="Phobius"/>
    </source>
</evidence>
<feature type="transmembrane region" description="Helical" evidence="12">
    <location>
        <begin position="315"/>
        <end position="342"/>
    </location>
</feature>
<dbReference type="Gene3D" id="6.10.140.1330">
    <property type="match status" value="1"/>
</dbReference>
<dbReference type="Pfam" id="PF00999">
    <property type="entry name" value="Na_H_Exchanger"/>
    <property type="match status" value="1"/>
</dbReference>
<evidence type="ECO:0000256" key="11">
    <source>
        <dbReference type="ARBA" id="ARBA00023201"/>
    </source>
</evidence>
<gene>
    <name evidence="14" type="ORF">BMG03_18605</name>
</gene>
<evidence type="ECO:0000256" key="8">
    <source>
        <dbReference type="ARBA" id="ARBA00023053"/>
    </source>
</evidence>
<feature type="transmembrane region" description="Helical" evidence="12">
    <location>
        <begin position="71"/>
        <end position="88"/>
    </location>
</feature>
<dbReference type="EMBL" id="CP019437">
    <property type="protein sequence ID" value="AQS49579.1"/>
    <property type="molecule type" value="Genomic_DNA"/>
</dbReference>
<feature type="transmembrane region" description="Helical" evidence="12">
    <location>
        <begin position="257"/>
        <end position="274"/>
    </location>
</feature>
<feature type="domain" description="Cation/H+ exchanger transmembrane" evidence="13">
    <location>
        <begin position="25"/>
        <end position="405"/>
    </location>
</feature>
<evidence type="ECO:0000256" key="4">
    <source>
        <dbReference type="ARBA" id="ARBA00022449"/>
    </source>
</evidence>
<evidence type="ECO:0000256" key="9">
    <source>
        <dbReference type="ARBA" id="ARBA00023065"/>
    </source>
</evidence>
<evidence type="ECO:0000256" key="7">
    <source>
        <dbReference type="ARBA" id="ARBA00022989"/>
    </source>
</evidence>
<evidence type="ECO:0000256" key="3">
    <source>
        <dbReference type="ARBA" id="ARBA00022448"/>
    </source>
</evidence>
<dbReference type="RefSeq" id="WP_075776828.1">
    <property type="nucleotide sequence ID" value="NZ_CP019437.1"/>
</dbReference>
<proteinExistence type="inferred from homology"/>
<protein>
    <submittedName>
        <fullName evidence="14">Sodium:proton antiporter</fullName>
    </submittedName>
</protein>
<dbReference type="Proteomes" id="UP000185622">
    <property type="component" value="Chromosome"/>
</dbReference>
<evidence type="ECO:0000259" key="13">
    <source>
        <dbReference type="Pfam" id="PF00999"/>
    </source>
</evidence>
<name>A0ABM6IL21_9RHOB</name>
<keyword evidence="9" id="KW-0406">Ion transport</keyword>
<evidence type="ECO:0000256" key="5">
    <source>
        <dbReference type="ARBA" id="ARBA00022475"/>
    </source>
</evidence>
<dbReference type="InterPro" id="IPR006153">
    <property type="entry name" value="Cation/H_exchanger_TM"/>
</dbReference>
<keyword evidence="10 12" id="KW-0472">Membrane</keyword>
<comment type="subcellular location">
    <subcellularLocation>
        <location evidence="1">Cell membrane</location>
        <topology evidence="1">Multi-pass membrane protein</topology>
    </subcellularLocation>
</comment>
<feature type="transmembrane region" description="Helical" evidence="12">
    <location>
        <begin position="31"/>
        <end position="51"/>
    </location>
</feature>
<feature type="transmembrane region" description="Helical" evidence="12">
    <location>
        <begin position="127"/>
        <end position="150"/>
    </location>
</feature>
<evidence type="ECO:0000256" key="6">
    <source>
        <dbReference type="ARBA" id="ARBA00022692"/>
    </source>
</evidence>
<keyword evidence="11" id="KW-0739">Sodium transport</keyword>
<feature type="transmembrane region" description="Helical" evidence="12">
    <location>
        <begin position="171"/>
        <end position="189"/>
    </location>
</feature>
<keyword evidence="15" id="KW-1185">Reference proteome</keyword>
<keyword evidence="5" id="KW-1003">Cell membrane</keyword>
<reference evidence="14 15" key="1">
    <citation type="submission" date="2017-01" db="EMBL/GenBank/DDBJ databases">
        <title>The complete genome sequence of a sulfur-oxidizing marine bacterium Thioclava sp. 25B10_4T.</title>
        <authorList>
            <person name="Liu Y."/>
            <person name="Lai Q."/>
            <person name="Shao Z."/>
        </authorList>
    </citation>
    <scope>NUCLEOTIDE SEQUENCE [LARGE SCALE GENOMIC DNA]</scope>
    <source>
        <strain evidence="14 15">25B10_4</strain>
    </source>
</reference>
<comment type="similarity">
    <text evidence="2">Belongs to the monovalent cation:proton antiporter 1 (CPA1) transporter (TC 2.A.36) family.</text>
</comment>
<feature type="transmembrane region" description="Helical" evidence="12">
    <location>
        <begin position="201"/>
        <end position="221"/>
    </location>
</feature>
<keyword evidence="8" id="KW-0915">Sodium</keyword>
<dbReference type="InterPro" id="IPR018422">
    <property type="entry name" value="Cation/H_exchanger_CPA1"/>
</dbReference>